<reference evidence="2 3" key="1">
    <citation type="journal article" date="2016" name="Nat. Commun.">
        <title>Ectomycorrhizal ecology is imprinted in the genome of the dominant symbiotic fungus Cenococcum geophilum.</title>
        <authorList>
            <consortium name="DOE Joint Genome Institute"/>
            <person name="Peter M."/>
            <person name="Kohler A."/>
            <person name="Ohm R.A."/>
            <person name="Kuo A."/>
            <person name="Krutzmann J."/>
            <person name="Morin E."/>
            <person name="Arend M."/>
            <person name="Barry K.W."/>
            <person name="Binder M."/>
            <person name="Choi C."/>
            <person name="Clum A."/>
            <person name="Copeland A."/>
            <person name="Grisel N."/>
            <person name="Haridas S."/>
            <person name="Kipfer T."/>
            <person name="LaButti K."/>
            <person name="Lindquist E."/>
            <person name="Lipzen A."/>
            <person name="Maire R."/>
            <person name="Meier B."/>
            <person name="Mihaltcheva S."/>
            <person name="Molinier V."/>
            <person name="Murat C."/>
            <person name="Poggeler S."/>
            <person name="Quandt C.A."/>
            <person name="Sperisen C."/>
            <person name="Tritt A."/>
            <person name="Tisserant E."/>
            <person name="Crous P.W."/>
            <person name="Henrissat B."/>
            <person name="Nehls U."/>
            <person name="Egli S."/>
            <person name="Spatafora J.W."/>
            <person name="Grigoriev I.V."/>
            <person name="Martin F.M."/>
        </authorList>
    </citation>
    <scope>NUCLEOTIDE SEQUENCE [LARGE SCALE GENOMIC DNA]</scope>
    <source>
        <strain evidence="2 3">CBS 459.81</strain>
    </source>
</reference>
<dbReference type="Proteomes" id="UP000250266">
    <property type="component" value="Unassembled WGS sequence"/>
</dbReference>
<protein>
    <recommendedName>
        <fullName evidence="1">Secreted LysM effector LysM C-terminal domain-containing protein</fullName>
    </recommendedName>
</protein>
<keyword evidence="3" id="KW-1185">Reference proteome</keyword>
<evidence type="ECO:0000313" key="2">
    <source>
        <dbReference type="EMBL" id="OCK84522.1"/>
    </source>
</evidence>
<proteinExistence type="predicted"/>
<dbReference type="Pfam" id="PF25139">
    <property type="entry name" value="LysM14_C"/>
    <property type="match status" value="1"/>
</dbReference>
<accession>A0A8E2EIB1</accession>
<evidence type="ECO:0000259" key="1">
    <source>
        <dbReference type="Pfam" id="PF25139"/>
    </source>
</evidence>
<feature type="non-terminal residue" evidence="2">
    <location>
        <position position="1"/>
    </location>
</feature>
<dbReference type="OrthoDB" id="5402146at2759"/>
<gene>
    <name evidence="2" type="ORF">K432DRAFT_288696</name>
</gene>
<feature type="domain" description="Secreted LysM effector LysM C-terminal" evidence="1">
    <location>
        <begin position="1"/>
        <end position="109"/>
    </location>
</feature>
<dbReference type="InterPro" id="IPR057277">
    <property type="entry name" value="LysM_C"/>
</dbReference>
<evidence type="ECO:0000313" key="3">
    <source>
        <dbReference type="Proteomes" id="UP000250266"/>
    </source>
</evidence>
<dbReference type="EMBL" id="KV744835">
    <property type="protein sequence ID" value="OCK84522.1"/>
    <property type="molecule type" value="Genomic_DNA"/>
</dbReference>
<organism evidence="2 3">
    <name type="scientific">Lepidopterella palustris CBS 459.81</name>
    <dbReference type="NCBI Taxonomy" id="1314670"/>
    <lineage>
        <taxon>Eukaryota</taxon>
        <taxon>Fungi</taxon>
        <taxon>Dikarya</taxon>
        <taxon>Ascomycota</taxon>
        <taxon>Pezizomycotina</taxon>
        <taxon>Dothideomycetes</taxon>
        <taxon>Pleosporomycetidae</taxon>
        <taxon>Mytilinidiales</taxon>
        <taxon>Argynnaceae</taxon>
        <taxon>Lepidopterella</taxon>
    </lineage>
</organism>
<sequence>VTIYNNVKNCDANDDTIYRIISGASIGTCYTFNDAMSGTDCAQYNKGGAEGPTGCTSESLLPMSVIQENGNVACTFYPKGSCQGDSVQIIDKCVDGGIIGIENFKSFSCMVSLPR</sequence>
<name>A0A8E2EIB1_9PEZI</name>
<dbReference type="AlphaFoldDB" id="A0A8E2EIB1"/>